<feature type="compositionally biased region" description="Basic and acidic residues" evidence="1">
    <location>
        <begin position="155"/>
        <end position="167"/>
    </location>
</feature>
<sequence>MSSPDKPKTSEGEKLQVELASKMFDEGSKVKEATRDSFMASNRRDNRSQLMARVGADSAKVSKERLQESRRQGSYKTVDGGVDVKSAGIAATGKGGRSYYTEGDIVRRDTSSTERVARSMGAEGQQRSMSDFVEDNKKKQAVFDLIGAGVNAYEYSKDSGKSGKGDTGKTSGNDANASVADILGALN</sequence>
<dbReference type="EMBL" id="BJUM01000008">
    <property type="protein sequence ID" value="GEK54242.1"/>
    <property type="molecule type" value="Genomic_DNA"/>
</dbReference>
<feature type="region of interest" description="Disordered" evidence="1">
    <location>
        <begin position="155"/>
        <end position="176"/>
    </location>
</feature>
<dbReference type="Proteomes" id="UP000321419">
    <property type="component" value="Unassembled WGS sequence"/>
</dbReference>
<feature type="compositionally biased region" description="Basic and acidic residues" evidence="1">
    <location>
        <begin position="60"/>
        <end position="71"/>
    </location>
</feature>
<name>A0A510XTA9_9GAMM</name>
<organism evidence="2 3">
    <name type="scientific">Pseudoalteromonas espejiana</name>
    <dbReference type="NCBI Taxonomy" id="28107"/>
    <lineage>
        <taxon>Bacteria</taxon>
        <taxon>Pseudomonadati</taxon>
        <taxon>Pseudomonadota</taxon>
        <taxon>Gammaproteobacteria</taxon>
        <taxon>Alteromonadales</taxon>
        <taxon>Pseudoalteromonadaceae</taxon>
        <taxon>Pseudoalteromonas</taxon>
    </lineage>
</organism>
<comment type="caution">
    <text evidence="2">The sequence shown here is derived from an EMBL/GenBank/DDBJ whole genome shotgun (WGS) entry which is preliminary data.</text>
</comment>
<evidence type="ECO:0000256" key="1">
    <source>
        <dbReference type="SAM" id="MobiDB-lite"/>
    </source>
</evidence>
<feature type="region of interest" description="Disordered" evidence="1">
    <location>
        <begin position="110"/>
        <end position="133"/>
    </location>
</feature>
<feature type="compositionally biased region" description="Basic and acidic residues" evidence="1">
    <location>
        <begin position="23"/>
        <end position="35"/>
    </location>
</feature>
<keyword evidence="3" id="KW-1185">Reference proteome</keyword>
<dbReference type="AlphaFoldDB" id="A0A510XTA9"/>
<evidence type="ECO:0000313" key="3">
    <source>
        <dbReference type="Proteomes" id="UP000321419"/>
    </source>
</evidence>
<dbReference type="RefSeq" id="WP_089347532.1">
    <property type="nucleotide sequence ID" value="NZ_BJUM01000008.1"/>
</dbReference>
<gene>
    <name evidence="2" type="ORF">PES01_10870</name>
</gene>
<evidence type="ECO:0000313" key="2">
    <source>
        <dbReference type="EMBL" id="GEK54242.1"/>
    </source>
</evidence>
<feature type="region of interest" description="Disordered" evidence="1">
    <location>
        <begin position="22"/>
        <end position="80"/>
    </location>
</feature>
<reference evidence="2 3" key="1">
    <citation type="submission" date="2019-07" db="EMBL/GenBank/DDBJ databases">
        <title>Whole genome shotgun sequence of Pseudoalteromonas espejiana NBRC 102222.</title>
        <authorList>
            <person name="Hosoyama A."/>
            <person name="Uohara A."/>
            <person name="Ohji S."/>
            <person name="Ichikawa N."/>
        </authorList>
    </citation>
    <scope>NUCLEOTIDE SEQUENCE [LARGE SCALE GENOMIC DNA]</scope>
    <source>
        <strain evidence="2 3">NBRC 102222</strain>
    </source>
</reference>
<protein>
    <submittedName>
        <fullName evidence="2">Uncharacterized protein</fullName>
    </submittedName>
</protein>
<accession>A0A510XTA9</accession>
<proteinExistence type="predicted"/>